<sequence>MRRSGHTEIDASKLKALILDLDGTLLDNSKRIPASALNAIERLQEKGIKLAIFTGRDYLMAREYLDVLNIEGPHALQNGAFLAKGKGEIFLMRCIERKITEYSVSLASILNCHLLLRTDSSEIPDWYHVGDFALSPYLPFLESNINRIVRLDDLTEVVKSANLLQLDITGDLESLKEILGRLTSKYTGDFNFSFISASDDAGFLDVYWSQMEDTAVRLEIASKVDSWGLLSLFNASVSKGLSLDDFLNYHGLASQQVAFIGDHYADIPLLKRVGLSVAVENALPEVKAVCDYVTQSNNDDGVALAIEEIFFSGKR</sequence>
<dbReference type="GeneID" id="87106448"/>
<dbReference type="KEGG" id="mpg:Theba_0600"/>
<keyword evidence="1" id="KW-0378">Hydrolase</keyword>
<evidence type="ECO:0000313" key="2">
    <source>
        <dbReference type="Proteomes" id="UP000002881"/>
    </source>
</evidence>
<dbReference type="RefSeq" id="WP_006492243.1">
    <property type="nucleotide sequence ID" value="NC_017934.1"/>
</dbReference>
<dbReference type="InterPro" id="IPR036412">
    <property type="entry name" value="HAD-like_sf"/>
</dbReference>
<dbReference type="AlphaFoldDB" id="I2F316"/>
<dbReference type="GO" id="GO:0016791">
    <property type="term" value="F:phosphatase activity"/>
    <property type="evidence" value="ECO:0007669"/>
    <property type="project" value="TreeGrafter"/>
</dbReference>
<dbReference type="GO" id="GO:0005829">
    <property type="term" value="C:cytosol"/>
    <property type="evidence" value="ECO:0007669"/>
    <property type="project" value="TreeGrafter"/>
</dbReference>
<dbReference type="GO" id="GO:0000287">
    <property type="term" value="F:magnesium ion binding"/>
    <property type="evidence" value="ECO:0007669"/>
    <property type="project" value="TreeGrafter"/>
</dbReference>
<dbReference type="Proteomes" id="UP000002881">
    <property type="component" value="Chromosome"/>
</dbReference>
<accession>I2F316</accession>
<dbReference type="PANTHER" id="PTHR10000">
    <property type="entry name" value="PHOSPHOSERINE PHOSPHATASE"/>
    <property type="match status" value="1"/>
</dbReference>
<dbReference type="Pfam" id="PF08282">
    <property type="entry name" value="Hydrolase_3"/>
    <property type="match status" value="1"/>
</dbReference>
<name>I2F316_9BACT</name>
<dbReference type="STRING" id="660470.Theba_0600"/>
<dbReference type="PANTHER" id="PTHR10000:SF8">
    <property type="entry name" value="HAD SUPERFAMILY HYDROLASE-LIKE, TYPE 3"/>
    <property type="match status" value="1"/>
</dbReference>
<gene>
    <name evidence="1" type="ORF">Theba_0600</name>
</gene>
<keyword evidence="2" id="KW-1185">Reference proteome</keyword>
<dbReference type="SUPFAM" id="SSF56784">
    <property type="entry name" value="HAD-like"/>
    <property type="match status" value="1"/>
</dbReference>
<dbReference type="InterPro" id="IPR023214">
    <property type="entry name" value="HAD_sf"/>
</dbReference>
<dbReference type="HOGENOM" id="CLU_044146_0_3_0"/>
<organism evidence="1 2">
    <name type="scientific">Mesotoga prima MesG1.Ag.4.2</name>
    <dbReference type="NCBI Taxonomy" id="660470"/>
    <lineage>
        <taxon>Bacteria</taxon>
        <taxon>Thermotogati</taxon>
        <taxon>Thermotogota</taxon>
        <taxon>Thermotogae</taxon>
        <taxon>Kosmotogales</taxon>
        <taxon>Kosmotogaceae</taxon>
        <taxon>Mesotoga</taxon>
    </lineage>
</organism>
<dbReference type="Gene3D" id="3.30.1240.10">
    <property type="match status" value="1"/>
</dbReference>
<dbReference type="Gene3D" id="3.40.50.1000">
    <property type="entry name" value="HAD superfamily/HAD-like"/>
    <property type="match status" value="1"/>
</dbReference>
<dbReference type="EMBL" id="CP003532">
    <property type="protein sequence ID" value="AFK06319.1"/>
    <property type="molecule type" value="Genomic_DNA"/>
</dbReference>
<evidence type="ECO:0000313" key="1">
    <source>
        <dbReference type="EMBL" id="AFK06319.1"/>
    </source>
</evidence>
<protein>
    <submittedName>
        <fullName evidence="1">HAD-superfamily hydrolase, subfamily IIB</fullName>
    </submittedName>
</protein>
<proteinExistence type="predicted"/>
<dbReference type="NCBIfam" id="TIGR01484">
    <property type="entry name" value="HAD-SF-IIB"/>
    <property type="match status" value="1"/>
</dbReference>
<dbReference type="InterPro" id="IPR006379">
    <property type="entry name" value="HAD-SF_hydro_IIB"/>
</dbReference>
<dbReference type="eggNOG" id="COG0561">
    <property type="taxonomic scope" value="Bacteria"/>
</dbReference>
<reference evidence="1 2" key="1">
    <citation type="journal article" date="2012" name="Genome Biol. Evol.">
        <title>Genome Sequence of the Mesophilic Thermotogales Bacterium Mesotoga prima MesG1.Ag.4.2 Reveals the Largest Thermotogales Genome To Date.</title>
        <authorList>
            <person name="Zhaxybayeva O."/>
            <person name="Swithers K.S."/>
            <person name="Foght J."/>
            <person name="Green A.G."/>
            <person name="Bruce D."/>
            <person name="Detter C."/>
            <person name="Han S."/>
            <person name="Teshima H."/>
            <person name="Han J."/>
            <person name="Woyke T."/>
            <person name="Pitluck S."/>
            <person name="Nolan M."/>
            <person name="Ivanova N."/>
            <person name="Pati A."/>
            <person name="Land M.L."/>
            <person name="Dlutek M."/>
            <person name="Doolittle W.F."/>
            <person name="Noll K.M."/>
            <person name="Nesbo C.L."/>
        </authorList>
    </citation>
    <scope>NUCLEOTIDE SEQUENCE [LARGE SCALE GENOMIC DNA]</scope>
    <source>
        <strain evidence="2">mesG1.Ag.4.2</strain>
    </source>
</reference>